<dbReference type="OrthoDB" id="6121981at2759"/>
<feature type="domain" description="PiggyBac transposable element-derived protein" evidence="2">
    <location>
        <begin position="92"/>
        <end position="449"/>
    </location>
</feature>
<accession>A0A8S3RLB5</accession>
<proteinExistence type="predicted"/>
<feature type="region of interest" description="Disordered" evidence="1">
    <location>
        <begin position="1"/>
        <end position="56"/>
    </location>
</feature>
<reference evidence="3" key="1">
    <citation type="submission" date="2021-03" db="EMBL/GenBank/DDBJ databases">
        <authorList>
            <person name="Bekaert M."/>
        </authorList>
    </citation>
    <scope>NUCLEOTIDE SEQUENCE</scope>
</reference>
<dbReference type="PANTHER" id="PTHR46599">
    <property type="entry name" value="PIGGYBAC TRANSPOSABLE ELEMENT-DERIVED PROTEIN 4"/>
    <property type="match status" value="1"/>
</dbReference>
<dbReference type="AlphaFoldDB" id="A0A8S3RLB5"/>
<evidence type="ECO:0000313" key="3">
    <source>
        <dbReference type="EMBL" id="CAG2208964.1"/>
    </source>
</evidence>
<gene>
    <name evidence="3" type="ORF">MEDL_23138</name>
</gene>
<protein>
    <recommendedName>
        <fullName evidence="2">PiggyBac transposable element-derived protein domain-containing protein</fullName>
    </recommendedName>
</protein>
<keyword evidence="4" id="KW-1185">Reference proteome</keyword>
<evidence type="ECO:0000259" key="2">
    <source>
        <dbReference type="Pfam" id="PF13843"/>
    </source>
</evidence>
<sequence length="558" mass="64131">MSEQNSLYSDEGSDDNELSSGDEWLENYNAEVDHGSPDNTPVVSDEEANDEDDAAPENAELVWRETYEELDIDPFIQITGPSHNLNPNASELEYFKLFFDDNMLEKIVSQTNQYAAQNGPDPLWSDTTRDEISAFIGMQILMGINQLPDYSFYWSNNKYLGNQGFKEVMSVKRYEKLNQYIHCNDIETDVPVDQPGHDKLHKIRPLIDSSLQNFAARYNPNKNQAIDEAMVAYKGRSVAKQYIPSKPTKWGFKVWMRCDSKSGYCHKFDIYMGKETAVDSTKGLGHRVVEKLAEDLHHKNHHLYFDSYFTSIPLLQDLLSNGIYGCGTIRQNRKGFPTRFKERPRMQTGQFVGRQTDNMVGVVWMDKKPVNVVASNESLIEVDTTNRRQKDGTNARVTRPRVVTNYQENFRGVDISDQLRAKYSIGRPSKKWWKYLMNFIIDLCIVNSFIVKAETEVPQVARTKKRYRQLDFRINLSTQLIGNFARLRTPAPPMRPRATHAHLKLGRKRSTCKLCTKTGEKKRKTTQMGCEKCDKHLCSAECHNTFHVNIGIGVVTEE</sequence>
<dbReference type="InterPro" id="IPR029526">
    <property type="entry name" value="PGBD"/>
</dbReference>
<dbReference type="EMBL" id="CAJPWZ010001126">
    <property type="protein sequence ID" value="CAG2208964.1"/>
    <property type="molecule type" value="Genomic_DNA"/>
</dbReference>
<dbReference type="PANTHER" id="PTHR46599:SF2">
    <property type="entry name" value="PIGGYBAC TRANSPOSABLE ELEMENT-DERIVED PROTEIN 4-LIKE"/>
    <property type="match status" value="1"/>
</dbReference>
<name>A0A8S3RLB5_MYTED</name>
<evidence type="ECO:0000256" key="1">
    <source>
        <dbReference type="SAM" id="MobiDB-lite"/>
    </source>
</evidence>
<dbReference type="Proteomes" id="UP000683360">
    <property type="component" value="Unassembled WGS sequence"/>
</dbReference>
<dbReference type="Pfam" id="PF13843">
    <property type="entry name" value="DDE_Tnp_1_7"/>
    <property type="match status" value="1"/>
</dbReference>
<organism evidence="3 4">
    <name type="scientific">Mytilus edulis</name>
    <name type="common">Blue mussel</name>
    <dbReference type="NCBI Taxonomy" id="6550"/>
    <lineage>
        <taxon>Eukaryota</taxon>
        <taxon>Metazoa</taxon>
        <taxon>Spiralia</taxon>
        <taxon>Lophotrochozoa</taxon>
        <taxon>Mollusca</taxon>
        <taxon>Bivalvia</taxon>
        <taxon>Autobranchia</taxon>
        <taxon>Pteriomorphia</taxon>
        <taxon>Mytilida</taxon>
        <taxon>Mytiloidea</taxon>
        <taxon>Mytilidae</taxon>
        <taxon>Mytilinae</taxon>
        <taxon>Mytilus</taxon>
    </lineage>
</organism>
<feature type="compositionally biased region" description="Acidic residues" evidence="1">
    <location>
        <begin position="44"/>
        <end position="55"/>
    </location>
</feature>
<comment type="caution">
    <text evidence="3">The sequence shown here is derived from an EMBL/GenBank/DDBJ whole genome shotgun (WGS) entry which is preliminary data.</text>
</comment>
<evidence type="ECO:0000313" key="4">
    <source>
        <dbReference type="Proteomes" id="UP000683360"/>
    </source>
</evidence>